<accession>A0A402AZ80</accession>
<reference evidence="2" key="1">
    <citation type="submission" date="2018-12" db="EMBL/GenBank/DDBJ databases">
        <title>Tengunoibacter tsumagoiensis gen. nov., sp. nov., Dictyobacter kobayashii sp. nov., D. alpinus sp. nov., and D. joshuensis sp. nov. and description of Dictyobacteraceae fam. nov. within the order Ktedonobacterales isolated from Tengu-no-mugimeshi.</title>
        <authorList>
            <person name="Wang C.M."/>
            <person name="Zheng Y."/>
            <person name="Sakai Y."/>
            <person name="Toyoda A."/>
            <person name="Minakuchi Y."/>
            <person name="Abe K."/>
            <person name="Yokota A."/>
            <person name="Yabe S."/>
        </authorList>
    </citation>
    <scope>NUCLEOTIDE SEQUENCE [LARGE SCALE GENOMIC DNA]</scope>
    <source>
        <strain evidence="2">Uno11</strain>
    </source>
</reference>
<dbReference type="Proteomes" id="UP000287188">
    <property type="component" value="Unassembled WGS sequence"/>
</dbReference>
<dbReference type="AlphaFoldDB" id="A0A402AZ80"/>
<keyword evidence="2" id="KW-1185">Reference proteome</keyword>
<dbReference type="Gene3D" id="3.90.1200.10">
    <property type="match status" value="1"/>
</dbReference>
<gene>
    <name evidence="1" type="ORF">KDK_82210</name>
</gene>
<evidence type="ECO:0000313" key="2">
    <source>
        <dbReference type="Proteomes" id="UP000287188"/>
    </source>
</evidence>
<proteinExistence type="predicted"/>
<comment type="caution">
    <text evidence="1">The sequence shown here is derived from an EMBL/GenBank/DDBJ whole genome shotgun (WGS) entry which is preliminary data.</text>
</comment>
<organism evidence="1 2">
    <name type="scientific">Dictyobacter kobayashii</name>
    <dbReference type="NCBI Taxonomy" id="2014872"/>
    <lineage>
        <taxon>Bacteria</taxon>
        <taxon>Bacillati</taxon>
        <taxon>Chloroflexota</taxon>
        <taxon>Ktedonobacteria</taxon>
        <taxon>Ktedonobacterales</taxon>
        <taxon>Dictyobacteraceae</taxon>
        <taxon>Dictyobacter</taxon>
    </lineage>
</organism>
<dbReference type="EMBL" id="BIFS01000002">
    <property type="protein sequence ID" value="GCE24421.1"/>
    <property type="molecule type" value="Genomic_DNA"/>
</dbReference>
<sequence>MLCGCPEGSEYWACFDPDLFRALFTGYQGVRPFSDYELAHLDAAFAHAGLTQPVWTMLNWAQYHPDTEMIETNLLYWKYGLPDIRLSSLI</sequence>
<name>A0A402AZ80_9CHLR</name>
<evidence type="ECO:0000313" key="1">
    <source>
        <dbReference type="EMBL" id="GCE24421.1"/>
    </source>
</evidence>
<protein>
    <submittedName>
        <fullName evidence="1">Uncharacterized protein</fullName>
    </submittedName>
</protein>